<dbReference type="VEuPathDB" id="FungiDB:LEMA_P066570.1"/>
<keyword evidence="2" id="KW-1185">Reference proteome</keyword>
<evidence type="ECO:0000313" key="1">
    <source>
        <dbReference type="EMBL" id="CBX90531.1"/>
    </source>
</evidence>
<proteinExistence type="predicted"/>
<dbReference type="EMBL" id="FP929064">
    <property type="protein sequence ID" value="CBX90531.1"/>
    <property type="molecule type" value="Genomic_DNA"/>
</dbReference>
<dbReference type="InParanoid" id="E4ZGW1"/>
<reference evidence="2" key="1">
    <citation type="journal article" date="2011" name="Nat. Commun.">
        <title>Effector diversification within compartments of the Leptosphaeria maculans genome affected by Repeat-Induced Point mutations.</title>
        <authorList>
            <person name="Rouxel T."/>
            <person name="Grandaubert J."/>
            <person name="Hane J.K."/>
            <person name="Hoede C."/>
            <person name="van de Wouw A.P."/>
            <person name="Couloux A."/>
            <person name="Dominguez V."/>
            <person name="Anthouard V."/>
            <person name="Bally P."/>
            <person name="Bourras S."/>
            <person name="Cozijnsen A.J."/>
            <person name="Ciuffetti L.M."/>
            <person name="Degrave A."/>
            <person name="Dilmaghani A."/>
            <person name="Duret L."/>
            <person name="Fudal I."/>
            <person name="Goodwin S.B."/>
            <person name="Gout L."/>
            <person name="Glaser N."/>
            <person name="Linglin J."/>
            <person name="Kema G.H.J."/>
            <person name="Lapalu N."/>
            <person name="Lawrence C.B."/>
            <person name="May K."/>
            <person name="Meyer M."/>
            <person name="Ollivier B."/>
            <person name="Poulain J."/>
            <person name="Schoch C.L."/>
            <person name="Simon A."/>
            <person name="Spatafora J.W."/>
            <person name="Stachowiak A."/>
            <person name="Turgeon B.G."/>
            <person name="Tyler B.M."/>
            <person name="Vincent D."/>
            <person name="Weissenbach J."/>
            <person name="Amselem J."/>
            <person name="Quesneville H."/>
            <person name="Oliver R.P."/>
            <person name="Wincker P."/>
            <person name="Balesdent M.-H."/>
            <person name="Howlett B.J."/>
        </authorList>
    </citation>
    <scope>NUCLEOTIDE SEQUENCE [LARGE SCALE GENOMIC DNA]</scope>
    <source>
        <strain evidence="2">JN3 / isolate v23.1.3 / race Av1-4-5-6-7-8</strain>
    </source>
</reference>
<protein>
    <submittedName>
        <fullName evidence="1">Uncharacterized protein</fullName>
    </submittedName>
</protein>
<name>E4ZGW1_LEPMJ</name>
<evidence type="ECO:0000313" key="2">
    <source>
        <dbReference type="Proteomes" id="UP000002668"/>
    </source>
</evidence>
<accession>E4ZGW1</accession>
<sequence>MHVQLIYSADFSIDVMVNHYGQHAEEQEERFLLVLLHFPSIISIVTFNFYPASFSNDTIGAGGVVNYKSIISIIGAEYDEANGEMVPPRNSLAALSKVSPGLHNGVSPQYRRP</sequence>
<organism evidence="1 2">
    <name type="scientific">Leptosphaeria maculans (strain JN3 / isolate v23.1.3 / race Av1-4-5-6-7-8)</name>
    <name type="common">Blackleg fungus</name>
    <name type="synonym">Phoma lingam</name>
    <dbReference type="NCBI Taxonomy" id="985895"/>
    <lineage>
        <taxon>Eukaryota</taxon>
        <taxon>Fungi</taxon>
        <taxon>Dikarya</taxon>
        <taxon>Ascomycota</taxon>
        <taxon>Pezizomycotina</taxon>
        <taxon>Dothideomycetes</taxon>
        <taxon>Pleosporomycetidae</taxon>
        <taxon>Pleosporales</taxon>
        <taxon>Pleosporineae</taxon>
        <taxon>Leptosphaeriaceae</taxon>
        <taxon>Plenodomus</taxon>
        <taxon>Plenodomus lingam/Leptosphaeria maculans species complex</taxon>
    </lineage>
</organism>
<dbReference type="OrthoDB" id="407298at2759"/>
<dbReference type="HOGENOM" id="CLU_2133962_0_0_1"/>
<dbReference type="Proteomes" id="UP000002668">
    <property type="component" value="Genome"/>
</dbReference>
<gene>
    <name evidence="1" type="ORF">LEMA_P066570.1</name>
</gene>
<dbReference type="AlphaFoldDB" id="E4ZGW1"/>